<dbReference type="EMBL" id="JASVDS010000001">
    <property type="protein sequence ID" value="MDL5030440.1"/>
    <property type="molecule type" value="Genomic_DNA"/>
</dbReference>
<dbReference type="RefSeq" id="WP_285980577.1">
    <property type="nucleotide sequence ID" value="NZ_JASVDS010000001.1"/>
</dbReference>
<reference evidence="2 3" key="1">
    <citation type="submission" date="2023-06" db="EMBL/GenBank/DDBJ databases">
        <title>Pelomonas sp. APW6 16S ribosomal RNA gene genome sequencing and assembly.</title>
        <authorList>
            <person name="Woo H."/>
        </authorList>
    </citation>
    <scope>NUCLEOTIDE SEQUENCE [LARGE SCALE GENOMIC DNA]</scope>
    <source>
        <strain evidence="2 3">APW6</strain>
    </source>
</reference>
<sequence>MPWHVETLILDRVFDVQRETGPEGNEPCTAFSFEAGGQRHFAICVPGHPALEAGHCLSFVLEKPGNWQTVQGWRNHSTGERVLPRAGLACFGLLVGLLMSALALFALWSSAHTRSASWGTGLGLVVGLCVSAGLGRQWQRQRQVIELIEALPSPTEALPGTGAPKPSA</sequence>
<keyword evidence="1" id="KW-0472">Membrane</keyword>
<keyword evidence="1" id="KW-0812">Transmembrane</keyword>
<keyword evidence="3" id="KW-1185">Reference proteome</keyword>
<evidence type="ECO:0000256" key="1">
    <source>
        <dbReference type="SAM" id="Phobius"/>
    </source>
</evidence>
<feature type="transmembrane region" description="Helical" evidence="1">
    <location>
        <begin position="115"/>
        <end position="134"/>
    </location>
</feature>
<gene>
    <name evidence="2" type="ORF">QRD43_00865</name>
</gene>
<organism evidence="2 3">
    <name type="scientific">Roseateles subflavus</name>
    <dbReference type="NCBI Taxonomy" id="3053353"/>
    <lineage>
        <taxon>Bacteria</taxon>
        <taxon>Pseudomonadati</taxon>
        <taxon>Pseudomonadota</taxon>
        <taxon>Betaproteobacteria</taxon>
        <taxon>Burkholderiales</taxon>
        <taxon>Sphaerotilaceae</taxon>
        <taxon>Roseateles</taxon>
    </lineage>
</organism>
<feature type="transmembrane region" description="Helical" evidence="1">
    <location>
        <begin position="86"/>
        <end position="109"/>
    </location>
</feature>
<accession>A0ABT7LC53</accession>
<comment type="caution">
    <text evidence="2">The sequence shown here is derived from an EMBL/GenBank/DDBJ whole genome shotgun (WGS) entry which is preliminary data.</text>
</comment>
<protein>
    <submittedName>
        <fullName evidence="2">Uncharacterized protein</fullName>
    </submittedName>
</protein>
<evidence type="ECO:0000313" key="3">
    <source>
        <dbReference type="Proteomes" id="UP001238603"/>
    </source>
</evidence>
<name>A0ABT7LC53_9BURK</name>
<dbReference type="Proteomes" id="UP001238603">
    <property type="component" value="Unassembled WGS sequence"/>
</dbReference>
<evidence type="ECO:0000313" key="2">
    <source>
        <dbReference type="EMBL" id="MDL5030440.1"/>
    </source>
</evidence>
<proteinExistence type="predicted"/>
<keyword evidence="1" id="KW-1133">Transmembrane helix</keyword>